<organism evidence="1 2">
    <name type="scientific">Acinetobacter nosocomialis NIPH 386</name>
    <dbReference type="NCBI Taxonomy" id="1217985"/>
    <lineage>
        <taxon>Bacteria</taxon>
        <taxon>Pseudomonadati</taxon>
        <taxon>Pseudomonadota</taxon>
        <taxon>Gammaproteobacteria</taxon>
        <taxon>Moraxellales</taxon>
        <taxon>Moraxellaceae</taxon>
        <taxon>Acinetobacter</taxon>
        <taxon>Acinetobacter calcoaceticus/baumannii complex</taxon>
    </lineage>
</organism>
<dbReference type="RefSeq" id="WP_000065396.1">
    <property type="nucleotide sequence ID" value="NZ_KB849570.1"/>
</dbReference>
<protein>
    <recommendedName>
        <fullName evidence="3">Phage protein</fullName>
    </recommendedName>
</protein>
<evidence type="ECO:0000313" key="2">
    <source>
        <dbReference type="Proteomes" id="UP000013028"/>
    </source>
</evidence>
<gene>
    <name evidence="1" type="ORF">F958_01797</name>
</gene>
<proteinExistence type="predicted"/>
<dbReference type="EMBL" id="APPP01000013">
    <property type="protein sequence ID" value="ENV41094.1"/>
    <property type="molecule type" value="Genomic_DNA"/>
</dbReference>
<dbReference type="AlphaFoldDB" id="A0AAV3INE6"/>
<accession>A0AAV3INE6</accession>
<dbReference type="Proteomes" id="UP000013028">
    <property type="component" value="Unassembled WGS sequence"/>
</dbReference>
<evidence type="ECO:0008006" key="3">
    <source>
        <dbReference type="Google" id="ProtNLM"/>
    </source>
</evidence>
<comment type="caution">
    <text evidence="1">The sequence shown here is derived from an EMBL/GenBank/DDBJ whole genome shotgun (WGS) entry which is preliminary data.</text>
</comment>
<name>A0AAV3INE6_ACINO</name>
<reference evidence="1 2" key="1">
    <citation type="submission" date="2013-02" db="EMBL/GenBank/DDBJ databases">
        <title>The Genome Sequence of Acinetobacter nosocomialis NIPH 386.</title>
        <authorList>
            <consortium name="The Broad Institute Genome Sequencing Platform"/>
            <consortium name="The Broad Institute Genome Sequencing Center for Infectious Disease"/>
            <person name="Cerqueira G."/>
            <person name="Feldgarden M."/>
            <person name="Courvalin P."/>
            <person name="Perichon B."/>
            <person name="Grillot-Courvalin C."/>
            <person name="Clermont D."/>
            <person name="Rocha E."/>
            <person name="Yoon E.-J."/>
            <person name="Nemec A."/>
            <person name="Walker B."/>
            <person name="Young S.K."/>
            <person name="Zeng Q."/>
            <person name="Gargeya S."/>
            <person name="Fitzgerald M."/>
            <person name="Haas B."/>
            <person name="Abouelleil A."/>
            <person name="Alvarado L."/>
            <person name="Arachchi H.M."/>
            <person name="Berlin A.M."/>
            <person name="Chapman S.B."/>
            <person name="Dewar J."/>
            <person name="Goldberg J."/>
            <person name="Griggs A."/>
            <person name="Gujja S."/>
            <person name="Hansen M."/>
            <person name="Howarth C."/>
            <person name="Imamovic A."/>
            <person name="Larimer J."/>
            <person name="McCowan C."/>
            <person name="Murphy C."/>
            <person name="Neiman D."/>
            <person name="Pearson M."/>
            <person name="Priest M."/>
            <person name="Roberts A."/>
            <person name="Saif S."/>
            <person name="Shea T."/>
            <person name="Sisk P."/>
            <person name="Sykes S."/>
            <person name="Wortman J."/>
            <person name="Nusbaum C."/>
            <person name="Birren B."/>
        </authorList>
    </citation>
    <scope>NUCLEOTIDE SEQUENCE [LARGE SCALE GENOMIC DNA]</scope>
    <source>
        <strain evidence="1 2">NIPH 386</strain>
    </source>
</reference>
<sequence>MSNIKVDIVQEMMPFCIQKVSKREGPFSAYDSAMLAVDYANALIEALKDKSDLHRRFATKMLPIASKQIDDRNSAAYRVLGSYEVKQPIKRSAELAVSFADSMVIAVDEGNLND</sequence>
<evidence type="ECO:0000313" key="1">
    <source>
        <dbReference type="EMBL" id="ENV41094.1"/>
    </source>
</evidence>